<evidence type="ECO:0000313" key="2">
    <source>
        <dbReference type="EMBL" id="KAG5386647.1"/>
    </source>
</evidence>
<evidence type="ECO:0000259" key="1">
    <source>
        <dbReference type="Pfam" id="PF00891"/>
    </source>
</evidence>
<dbReference type="InterPro" id="IPR029063">
    <property type="entry name" value="SAM-dependent_MTases_sf"/>
</dbReference>
<dbReference type="Gene3D" id="1.10.10.10">
    <property type="entry name" value="Winged helix-like DNA-binding domain superfamily/Winged helix DNA-binding domain"/>
    <property type="match status" value="1"/>
</dbReference>
<dbReference type="Gene3D" id="3.40.50.150">
    <property type="entry name" value="Vaccinia Virus protein VP39"/>
    <property type="match status" value="1"/>
</dbReference>
<dbReference type="EMBL" id="JADBGQ010000008">
    <property type="protein sequence ID" value="KAG5386647.1"/>
    <property type="molecule type" value="Genomic_DNA"/>
</dbReference>
<sequence length="79" mass="8537">MHLGRSHGGMKLFDYMGTDERFGKHIKQTGVTIAGVKKALEVYEGFQGVNVLVDVGGVGNTLGVVTSKYPNILTVSIWI</sequence>
<protein>
    <recommendedName>
        <fullName evidence="1">O-methyltransferase C-terminal domain-containing protein</fullName>
    </recommendedName>
</protein>
<reference evidence="2 3" key="1">
    <citation type="submission" date="2021-03" db="EMBL/GenBank/DDBJ databases">
        <authorList>
            <person name="King G.J."/>
            <person name="Bancroft I."/>
            <person name="Baten A."/>
            <person name="Bloomfield J."/>
            <person name="Borpatragohain P."/>
            <person name="He Z."/>
            <person name="Irish N."/>
            <person name="Irwin J."/>
            <person name="Liu K."/>
            <person name="Mauleon R.P."/>
            <person name="Moore J."/>
            <person name="Morris R."/>
            <person name="Ostergaard L."/>
            <person name="Wang B."/>
            <person name="Wells R."/>
        </authorList>
    </citation>
    <scope>NUCLEOTIDE SEQUENCE [LARGE SCALE GENOMIC DNA]</scope>
    <source>
        <strain evidence="2">R-o-18</strain>
        <tissue evidence="2">Leaf</tissue>
    </source>
</reference>
<feature type="domain" description="O-methyltransferase C-terminal" evidence="1">
    <location>
        <begin position="9"/>
        <end position="73"/>
    </location>
</feature>
<evidence type="ECO:0000313" key="3">
    <source>
        <dbReference type="Proteomes" id="UP000823674"/>
    </source>
</evidence>
<keyword evidence="3" id="KW-1185">Reference proteome</keyword>
<name>A0ABQ7LJC7_BRACM</name>
<dbReference type="Proteomes" id="UP000823674">
    <property type="component" value="Chromosome A09"/>
</dbReference>
<organism evidence="2 3">
    <name type="scientific">Brassica rapa subsp. trilocularis</name>
    <dbReference type="NCBI Taxonomy" id="1813537"/>
    <lineage>
        <taxon>Eukaryota</taxon>
        <taxon>Viridiplantae</taxon>
        <taxon>Streptophyta</taxon>
        <taxon>Embryophyta</taxon>
        <taxon>Tracheophyta</taxon>
        <taxon>Spermatophyta</taxon>
        <taxon>Magnoliopsida</taxon>
        <taxon>eudicotyledons</taxon>
        <taxon>Gunneridae</taxon>
        <taxon>Pentapetalae</taxon>
        <taxon>rosids</taxon>
        <taxon>malvids</taxon>
        <taxon>Brassicales</taxon>
        <taxon>Brassicaceae</taxon>
        <taxon>Brassiceae</taxon>
        <taxon>Brassica</taxon>
    </lineage>
</organism>
<dbReference type="InterPro" id="IPR036388">
    <property type="entry name" value="WH-like_DNA-bd_sf"/>
</dbReference>
<proteinExistence type="predicted"/>
<accession>A0ABQ7LJC7</accession>
<dbReference type="Pfam" id="PF00891">
    <property type="entry name" value="Methyltransf_2"/>
    <property type="match status" value="1"/>
</dbReference>
<dbReference type="InterPro" id="IPR001077">
    <property type="entry name" value="COMT_C"/>
</dbReference>
<comment type="caution">
    <text evidence="2">The sequence shown here is derived from an EMBL/GenBank/DDBJ whole genome shotgun (WGS) entry which is preliminary data.</text>
</comment>
<gene>
    <name evidence="2" type="primary">A09g517870.1_BraROA</name>
    <name evidence="2" type="ORF">IGI04_038117</name>
</gene>